<dbReference type="HOGENOM" id="CLU_180952_0_0_1"/>
<dbReference type="EMBL" id="KN834071">
    <property type="protein sequence ID" value="KIK12550.1"/>
    <property type="molecule type" value="Genomic_DNA"/>
</dbReference>
<dbReference type="Proteomes" id="UP000054018">
    <property type="component" value="Unassembled WGS sequence"/>
</dbReference>
<reference evidence="1 2" key="1">
    <citation type="submission" date="2014-04" db="EMBL/GenBank/DDBJ databases">
        <authorList>
            <consortium name="DOE Joint Genome Institute"/>
            <person name="Kuo A."/>
            <person name="Kohler A."/>
            <person name="Costa M.D."/>
            <person name="Nagy L.G."/>
            <person name="Floudas D."/>
            <person name="Copeland A."/>
            <person name="Barry K.W."/>
            <person name="Cichocki N."/>
            <person name="Veneault-Fourrey C."/>
            <person name="LaButti K."/>
            <person name="Lindquist E.A."/>
            <person name="Lipzen A."/>
            <person name="Lundell T."/>
            <person name="Morin E."/>
            <person name="Murat C."/>
            <person name="Sun H."/>
            <person name="Tunlid A."/>
            <person name="Henrissat B."/>
            <person name="Grigoriev I.V."/>
            <person name="Hibbett D.S."/>
            <person name="Martin F."/>
            <person name="Nordberg H.P."/>
            <person name="Cantor M.N."/>
            <person name="Hua S.X."/>
        </authorList>
    </citation>
    <scope>NUCLEOTIDE SEQUENCE [LARGE SCALE GENOMIC DNA]</scope>
    <source>
        <strain evidence="1 2">441</strain>
    </source>
</reference>
<sequence length="100" mass="11353">MEIALCFVSYRMLTYDPESTLVLLHDSCSALLVDASLCIDLEAMHSVFDSSSDRSKNPNVDHSWTLQRKNYVWVVGYLERADVSFSSNSPRLTTLFFVPV</sequence>
<protein>
    <submittedName>
        <fullName evidence="1">Uncharacterized protein</fullName>
    </submittedName>
</protein>
<proteinExistence type="predicted"/>
<evidence type="ECO:0000313" key="1">
    <source>
        <dbReference type="EMBL" id="KIK12550.1"/>
    </source>
</evidence>
<keyword evidence="2" id="KW-1185">Reference proteome</keyword>
<dbReference type="OrthoDB" id="3258172at2759"/>
<dbReference type="AlphaFoldDB" id="A0A0C9XJU3"/>
<reference evidence="2" key="2">
    <citation type="submission" date="2015-01" db="EMBL/GenBank/DDBJ databases">
        <title>Evolutionary Origins and Diversification of the Mycorrhizal Mutualists.</title>
        <authorList>
            <consortium name="DOE Joint Genome Institute"/>
            <consortium name="Mycorrhizal Genomics Consortium"/>
            <person name="Kohler A."/>
            <person name="Kuo A."/>
            <person name="Nagy L.G."/>
            <person name="Floudas D."/>
            <person name="Copeland A."/>
            <person name="Barry K.W."/>
            <person name="Cichocki N."/>
            <person name="Veneault-Fourrey C."/>
            <person name="LaButti K."/>
            <person name="Lindquist E.A."/>
            <person name="Lipzen A."/>
            <person name="Lundell T."/>
            <person name="Morin E."/>
            <person name="Murat C."/>
            <person name="Riley R."/>
            <person name="Ohm R."/>
            <person name="Sun H."/>
            <person name="Tunlid A."/>
            <person name="Henrissat B."/>
            <person name="Grigoriev I.V."/>
            <person name="Hibbett D.S."/>
            <person name="Martin F."/>
        </authorList>
    </citation>
    <scope>NUCLEOTIDE SEQUENCE [LARGE SCALE GENOMIC DNA]</scope>
    <source>
        <strain evidence="2">441</strain>
    </source>
</reference>
<gene>
    <name evidence="1" type="ORF">PISMIDRAFT_689337</name>
</gene>
<organism evidence="1 2">
    <name type="scientific">Pisolithus microcarpus 441</name>
    <dbReference type="NCBI Taxonomy" id="765257"/>
    <lineage>
        <taxon>Eukaryota</taxon>
        <taxon>Fungi</taxon>
        <taxon>Dikarya</taxon>
        <taxon>Basidiomycota</taxon>
        <taxon>Agaricomycotina</taxon>
        <taxon>Agaricomycetes</taxon>
        <taxon>Agaricomycetidae</taxon>
        <taxon>Boletales</taxon>
        <taxon>Sclerodermatineae</taxon>
        <taxon>Pisolithaceae</taxon>
        <taxon>Pisolithus</taxon>
    </lineage>
</organism>
<name>A0A0C9XJU3_9AGAM</name>
<accession>A0A0C9XJU3</accession>
<evidence type="ECO:0000313" key="2">
    <source>
        <dbReference type="Proteomes" id="UP000054018"/>
    </source>
</evidence>